<dbReference type="Proteomes" id="UP000266272">
    <property type="component" value="Unassembled WGS sequence"/>
</dbReference>
<evidence type="ECO:0000313" key="3">
    <source>
        <dbReference type="Proteomes" id="UP000266272"/>
    </source>
</evidence>
<gene>
    <name evidence="2" type="ORF">TARUN_9658</name>
</gene>
<accession>A0A395N9V9</accession>
<name>A0A395N9V9_TRIAR</name>
<keyword evidence="3" id="KW-1185">Reference proteome</keyword>
<protein>
    <submittedName>
        <fullName evidence="2">Uncharacterized protein</fullName>
    </submittedName>
</protein>
<evidence type="ECO:0000313" key="2">
    <source>
        <dbReference type="EMBL" id="RFU72597.1"/>
    </source>
</evidence>
<feature type="region of interest" description="Disordered" evidence="1">
    <location>
        <begin position="90"/>
        <end position="124"/>
    </location>
</feature>
<sequence length="137" mass="14804">MLRDLCKSRASITPSRFAGRLLEFGRKRIRKYLLLDATSREPSDDEHLLFSSFPQNALIPKSPHRYSLAAAAAAVGNPCSPIESAALHPADPDARVASEPSATTKLGMRGESATPYGGDSDYPATRYAALVPPEETF</sequence>
<organism evidence="2 3">
    <name type="scientific">Trichoderma arundinaceum</name>
    <dbReference type="NCBI Taxonomy" id="490622"/>
    <lineage>
        <taxon>Eukaryota</taxon>
        <taxon>Fungi</taxon>
        <taxon>Dikarya</taxon>
        <taxon>Ascomycota</taxon>
        <taxon>Pezizomycotina</taxon>
        <taxon>Sordariomycetes</taxon>
        <taxon>Hypocreomycetidae</taxon>
        <taxon>Hypocreales</taxon>
        <taxon>Hypocreaceae</taxon>
        <taxon>Trichoderma</taxon>
    </lineage>
</organism>
<proteinExistence type="predicted"/>
<reference evidence="2 3" key="1">
    <citation type="journal article" date="2018" name="PLoS Pathog.">
        <title>Evolution of structural diversity of trichothecenes, a family of toxins produced by plant pathogenic and entomopathogenic fungi.</title>
        <authorList>
            <person name="Proctor R.H."/>
            <person name="McCormick S.P."/>
            <person name="Kim H.S."/>
            <person name="Cardoza R.E."/>
            <person name="Stanley A.M."/>
            <person name="Lindo L."/>
            <person name="Kelly A."/>
            <person name="Brown D.W."/>
            <person name="Lee T."/>
            <person name="Vaughan M.M."/>
            <person name="Alexander N.J."/>
            <person name="Busman M."/>
            <person name="Gutierrez S."/>
        </authorList>
    </citation>
    <scope>NUCLEOTIDE SEQUENCE [LARGE SCALE GENOMIC DNA]</scope>
    <source>
        <strain evidence="2 3">IBT 40837</strain>
    </source>
</reference>
<dbReference type="EMBL" id="PXOA01000819">
    <property type="protein sequence ID" value="RFU72597.1"/>
    <property type="molecule type" value="Genomic_DNA"/>
</dbReference>
<evidence type="ECO:0000256" key="1">
    <source>
        <dbReference type="SAM" id="MobiDB-lite"/>
    </source>
</evidence>
<dbReference type="AlphaFoldDB" id="A0A395N9V9"/>
<comment type="caution">
    <text evidence="2">The sequence shown here is derived from an EMBL/GenBank/DDBJ whole genome shotgun (WGS) entry which is preliminary data.</text>
</comment>